<comment type="similarity">
    <text evidence="11">Belongs to the protein kinase superfamily. Ser/Thr protein kinase family. CDPK subfamily.</text>
</comment>
<dbReference type="EMBL" id="CAJJDP010000138">
    <property type="protein sequence ID" value="CAD8206237.1"/>
    <property type="molecule type" value="Genomic_DNA"/>
</dbReference>
<gene>
    <name evidence="17" type="ORF">POCTA_138.1.T1370111</name>
</gene>
<dbReference type="FunFam" id="1.10.510.10:FF:000654">
    <property type="entry name" value="Protein kinase, putative"/>
    <property type="match status" value="1"/>
</dbReference>
<evidence type="ECO:0000256" key="6">
    <source>
        <dbReference type="ARBA" id="ARBA00022737"/>
    </source>
</evidence>
<comment type="catalytic activity">
    <reaction evidence="13">
        <text>L-seryl-[protein] + ATP = O-phospho-L-seryl-[protein] + ADP + H(+)</text>
        <dbReference type="Rhea" id="RHEA:17989"/>
        <dbReference type="Rhea" id="RHEA-COMP:9863"/>
        <dbReference type="Rhea" id="RHEA-COMP:11604"/>
        <dbReference type="ChEBI" id="CHEBI:15378"/>
        <dbReference type="ChEBI" id="CHEBI:29999"/>
        <dbReference type="ChEBI" id="CHEBI:30616"/>
        <dbReference type="ChEBI" id="CHEBI:83421"/>
        <dbReference type="ChEBI" id="CHEBI:456216"/>
        <dbReference type="EC" id="2.7.11.1"/>
    </reaction>
</comment>
<feature type="compositionally biased region" description="Basic and acidic residues" evidence="15">
    <location>
        <begin position="78"/>
        <end position="94"/>
    </location>
</feature>
<dbReference type="GO" id="GO:0046872">
    <property type="term" value="F:metal ion binding"/>
    <property type="evidence" value="ECO:0007669"/>
    <property type="project" value="UniProtKB-KW"/>
</dbReference>
<comment type="catalytic activity">
    <reaction evidence="12">
        <text>L-threonyl-[protein] + ATP = O-phospho-L-threonyl-[protein] + ADP + H(+)</text>
        <dbReference type="Rhea" id="RHEA:46608"/>
        <dbReference type="Rhea" id="RHEA-COMP:11060"/>
        <dbReference type="Rhea" id="RHEA-COMP:11605"/>
        <dbReference type="ChEBI" id="CHEBI:15378"/>
        <dbReference type="ChEBI" id="CHEBI:30013"/>
        <dbReference type="ChEBI" id="CHEBI:30616"/>
        <dbReference type="ChEBI" id="CHEBI:61977"/>
        <dbReference type="ChEBI" id="CHEBI:456216"/>
        <dbReference type="EC" id="2.7.11.1"/>
    </reaction>
</comment>
<evidence type="ECO:0000256" key="4">
    <source>
        <dbReference type="ARBA" id="ARBA00022679"/>
    </source>
</evidence>
<dbReference type="GO" id="GO:0000045">
    <property type="term" value="P:autophagosome assembly"/>
    <property type="evidence" value="ECO:0007669"/>
    <property type="project" value="TreeGrafter"/>
</dbReference>
<evidence type="ECO:0000256" key="9">
    <source>
        <dbReference type="ARBA" id="ARBA00022837"/>
    </source>
</evidence>
<dbReference type="GO" id="GO:0005524">
    <property type="term" value="F:ATP binding"/>
    <property type="evidence" value="ECO:0007669"/>
    <property type="project" value="UniProtKB-UniRule"/>
</dbReference>
<dbReference type="GO" id="GO:0005776">
    <property type="term" value="C:autophagosome"/>
    <property type="evidence" value="ECO:0007669"/>
    <property type="project" value="TreeGrafter"/>
</dbReference>
<dbReference type="PANTHER" id="PTHR24348:SF22">
    <property type="entry name" value="NON-SPECIFIC SERINE_THREONINE PROTEIN KINASE"/>
    <property type="match status" value="1"/>
</dbReference>
<dbReference type="InterPro" id="IPR045269">
    <property type="entry name" value="Atg1-like"/>
</dbReference>
<evidence type="ECO:0000256" key="13">
    <source>
        <dbReference type="ARBA" id="ARBA00048679"/>
    </source>
</evidence>
<feature type="region of interest" description="Disordered" evidence="15">
    <location>
        <begin position="78"/>
        <end position="99"/>
    </location>
</feature>
<dbReference type="AlphaFoldDB" id="A0A8S1XZ85"/>
<dbReference type="Pfam" id="PF00069">
    <property type="entry name" value="Pkinase"/>
    <property type="match status" value="1"/>
</dbReference>
<feature type="binding site" evidence="14">
    <location>
        <position position="231"/>
    </location>
    <ligand>
        <name>ATP</name>
        <dbReference type="ChEBI" id="CHEBI:30616"/>
    </ligand>
</feature>
<dbReference type="PANTHER" id="PTHR24348">
    <property type="entry name" value="SERINE/THREONINE-PROTEIN KINASE UNC-51-RELATED"/>
    <property type="match status" value="1"/>
</dbReference>
<dbReference type="GO" id="GO:0016020">
    <property type="term" value="C:membrane"/>
    <property type="evidence" value="ECO:0007669"/>
    <property type="project" value="TreeGrafter"/>
</dbReference>
<keyword evidence="7 14" id="KW-0547">Nucleotide-binding</keyword>
<dbReference type="OrthoDB" id="40902at2759"/>
<keyword evidence="6" id="KW-0677">Repeat</keyword>
<proteinExistence type="inferred from homology"/>
<evidence type="ECO:0000256" key="11">
    <source>
        <dbReference type="ARBA" id="ARBA00024334"/>
    </source>
</evidence>
<evidence type="ECO:0000256" key="1">
    <source>
        <dbReference type="ARBA" id="ARBA00001946"/>
    </source>
</evidence>
<dbReference type="EC" id="2.7.11.1" evidence="2"/>
<dbReference type="GO" id="GO:0000407">
    <property type="term" value="C:phagophore assembly site"/>
    <property type="evidence" value="ECO:0007669"/>
    <property type="project" value="TreeGrafter"/>
</dbReference>
<dbReference type="GO" id="GO:0005829">
    <property type="term" value="C:cytosol"/>
    <property type="evidence" value="ECO:0007669"/>
    <property type="project" value="TreeGrafter"/>
</dbReference>
<evidence type="ECO:0000256" key="10">
    <source>
        <dbReference type="ARBA" id="ARBA00022840"/>
    </source>
</evidence>
<dbReference type="InterPro" id="IPR017441">
    <property type="entry name" value="Protein_kinase_ATP_BS"/>
</dbReference>
<protein>
    <recommendedName>
        <fullName evidence="2">non-specific serine/threonine protein kinase</fullName>
        <ecNumber evidence="2">2.7.11.1</ecNumber>
    </recommendedName>
</protein>
<dbReference type="PROSITE" id="PS00107">
    <property type="entry name" value="PROTEIN_KINASE_ATP"/>
    <property type="match status" value="1"/>
</dbReference>
<dbReference type="OMA" id="DYLMEMC"/>
<evidence type="ECO:0000313" key="18">
    <source>
        <dbReference type="Proteomes" id="UP000683925"/>
    </source>
</evidence>
<dbReference type="GO" id="GO:0004674">
    <property type="term" value="F:protein serine/threonine kinase activity"/>
    <property type="evidence" value="ECO:0007669"/>
    <property type="project" value="UniProtKB-KW"/>
</dbReference>
<evidence type="ECO:0000256" key="14">
    <source>
        <dbReference type="PROSITE-ProRule" id="PRU10141"/>
    </source>
</evidence>
<evidence type="ECO:0000256" key="7">
    <source>
        <dbReference type="ARBA" id="ARBA00022741"/>
    </source>
</evidence>
<evidence type="ECO:0000256" key="15">
    <source>
        <dbReference type="SAM" id="MobiDB-lite"/>
    </source>
</evidence>
<keyword evidence="10 14" id="KW-0067">ATP-binding</keyword>
<keyword evidence="5" id="KW-0479">Metal-binding</keyword>
<evidence type="ECO:0000313" key="17">
    <source>
        <dbReference type="EMBL" id="CAD8206237.1"/>
    </source>
</evidence>
<organism evidence="17 18">
    <name type="scientific">Paramecium octaurelia</name>
    <dbReference type="NCBI Taxonomy" id="43137"/>
    <lineage>
        <taxon>Eukaryota</taxon>
        <taxon>Sar</taxon>
        <taxon>Alveolata</taxon>
        <taxon>Ciliophora</taxon>
        <taxon>Intramacronucleata</taxon>
        <taxon>Oligohymenophorea</taxon>
        <taxon>Peniculida</taxon>
        <taxon>Parameciidae</taxon>
        <taxon>Paramecium</taxon>
    </lineage>
</organism>
<dbReference type="SMART" id="SM00220">
    <property type="entry name" value="S_TKc"/>
    <property type="match status" value="1"/>
</dbReference>
<evidence type="ECO:0000256" key="2">
    <source>
        <dbReference type="ARBA" id="ARBA00012513"/>
    </source>
</evidence>
<keyword evidence="4" id="KW-0808">Transferase</keyword>
<dbReference type="PROSITE" id="PS50011">
    <property type="entry name" value="PROTEIN_KINASE_DOM"/>
    <property type="match status" value="1"/>
</dbReference>
<evidence type="ECO:0000256" key="8">
    <source>
        <dbReference type="ARBA" id="ARBA00022777"/>
    </source>
</evidence>
<dbReference type="Proteomes" id="UP000683925">
    <property type="component" value="Unassembled WGS sequence"/>
</dbReference>
<keyword evidence="3" id="KW-0723">Serine/threonine-protein kinase</keyword>
<evidence type="ECO:0000256" key="5">
    <source>
        <dbReference type="ARBA" id="ARBA00022723"/>
    </source>
</evidence>
<feature type="domain" description="Protein kinase" evidence="16">
    <location>
        <begin position="201"/>
        <end position="460"/>
    </location>
</feature>
<comment type="caution">
    <text evidence="17">The sequence shown here is derived from an EMBL/GenBank/DDBJ whole genome shotgun (WGS) entry which is preliminary data.</text>
</comment>
<keyword evidence="8" id="KW-0418">Kinase</keyword>
<evidence type="ECO:0000256" key="12">
    <source>
        <dbReference type="ARBA" id="ARBA00047899"/>
    </source>
</evidence>
<dbReference type="GO" id="GO:0010506">
    <property type="term" value="P:regulation of autophagy"/>
    <property type="evidence" value="ECO:0007669"/>
    <property type="project" value="InterPro"/>
</dbReference>
<comment type="cofactor">
    <cofactor evidence="1">
        <name>Mg(2+)</name>
        <dbReference type="ChEBI" id="CHEBI:18420"/>
    </cofactor>
</comment>
<accession>A0A8S1XZ85</accession>
<name>A0A8S1XZ85_PAROT</name>
<reference evidence="17" key="1">
    <citation type="submission" date="2021-01" db="EMBL/GenBank/DDBJ databases">
        <authorList>
            <consortium name="Genoscope - CEA"/>
            <person name="William W."/>
        </authorList>
    </citation>
    <scope>NUCLEOTIDE SEQUENCE</scope>
</reference>
<sequence>MQNQELNQFVKYDQFSSYLTKSQVKYIETRNPLDYYQKNNIQTQNWDSSLLQTKPQVTQELDKINNLVDSLFAKKDSQLYQKQEPKERNQKSFTEKFSPMGNILSETTQSLDYNPPQQQGHQSLIDLKTDILNVRSISLKQERPKEVKTSNVQKVIEQKGLNLRQSAPLSLYELRQINNVEIQKALKQFDQNIRRLGDYQFDSKYLLGEGAFGKVYRGSKISTNMEVAIKKIDSSMINKDQYLIDALNSEVQIMKQLDHPNIVKFIDKFTTDRSIYIVTEYCADGDLRNIMKGRKIPETEVNQIFCQLASGFKELVKANIIHRDLKPANIMNHRGIVKIADFGFSKIVDNFNGDLLRTCVGSPLYMAPQILKKEKYTTKSDIWSLGIIYYEMIYGNSPWTGMDEKSLTQNIMKQPMRFPSSVQLSDFGKNFISKALEKEESKRMEWNELFLMFEQQKRSLPQAKIQFDKNKPANNILDSPQSLQINEAPNQQLLSQLNILNLQRMHLNFSHFVNVEITQHISIITQHYKKELYFELLCLLSAKFTANSFKLLQTKVVTLLESQKKSNEYSKFICQIQNEYQLAAELCTNTLQYFDRIGLLSSLRQLADFQTFIDTPELNQNQLISVEKIIKERVQSVSKQMLLVCKENDVLNLLDYLMEMCLNRSKIMNGNNNVDFSFIQEIKIQPDYNSYLNYKLSEMYGY</sequence>
<evidence type="ECO:0000259" key="16">
    <source>
        <dbReference type="PROSITE" id="PS50011"/>
    </source>
</evidence>
<evidence type="ECO:0000256" key="3">
    <source>
        <dbReference type="ARBA" id="ARBA00022527"/>
    </source>
</evidence>
<keyword evidence="18" id="KW-1185">Reference proteome</keyword>
<dbReference type="FunFam" id="3.30.200.20:FF:000315">
    <property type="entry name" value="Calcium-dependent protein kinase 3"/>
    <property type="match status" value="1"/>
</dbReference>
<keyword evidence="9" id="KW-0106">Calcium</keyword>
<dbReference type="InterPro" id="IPR000719">
    <property type="entry name" value="Prot_kinase_dom"/>
</dbReference>